<evidence type="ECO:0000256" key="1">
    <source>
        <dbReference type="ARBA" id="ARBA00001971"/>
    </source>
</evidence>
<dbReference type="AlphaFoldDB" id="A0A934SLC5"/>
<evidence type="ECO:0000256" key="5">
    <source>
        <dbReference type="ARBA" id="ARBA00029568"/>
    </source>
</evidence>
<dbReference type="GO" id="GO:0008121">
    <property type="term" value="F:quinol-cytochrome-c reductase activity"/>
    <property type="evidence" value="ECO:0007669"/>
    <property type="project" value="UniProtKB-EC"/>
</dbReference>
<dbReference type="PROSITE" id="PS51002">
    <property type="entry name" value="CYTB_NTER"/>
    <property type="match status" value="1"/>
</dbReference>
<proteinExistence type="predicted"/>
<feature type="domain" description="Cytochrome b/b6 N-terminal region profile" evidence="7">
    <location>
        <begin position="12"/>
        <end position="216"/>
    </location>
</feature>
<comment type="catalytic activity">
    <reaction evidence="4">
        <text>a quinol + 2 Fe(III)-[cytochrome c](out) = a quinone + 2 Fe(II)-[cytochrome c](out) + 2 H(+)(out)</text>
        <dbReference type="Rhea" id="RHEA:11484"/>
        <dbReference type="Rhea" id="RHEA-COMP:10350"/>
        <dbReference type="Rhea" id="RHEA-COMP:14399"/>
        <dbReference type="ChEBI" id="CHEBI:15378"/>
        <dbReference type="ChEBI" id="CHEBI:24646"/>
        <dbReference type="ChEBI" id="CHEBI:29033"/>
        <dbReference type="ChEBI" id="CHEBI:29034"/>
        <dbReference type="ChEBI" id="CHEBI:132124"/>
        <dbReference type="EC" id="7.1.1.8"/>
    </reaction>
</comment>
<dbReference type="RefSeq" id="WP_200556989.1">
    <property type="nucleotide sequence ID" value="NZ_JAEPES010000005.1"/>
</dbReference>
<gene>
    <name evidence="8" type="ORF">IV501_13945</name>
</gene>
<protein>
    <recommendedName>
        <fullName evidence="3">Cytochrome bc1 complex cytochrome b subunit</fullName>
        <ecNumber evidence="2">7.1.1.8</ecNumber>
    </recommendedName>
    <alternativeName>
        <fullName evidence="5">Cytochrome bc1 reductase complex subunit QcrB</fullName>
    </alternativeName>
</protein>
<sequence length="231" mass="26386">MTATPAEEAPTKWDRFNTRVAEHGRVRAVLESFAYIRPFGGMFGKIVPFYAESYWYALGGLAFLMFLFLTGSGIALALLGPFWWLTNPVGIFLKSFHYWSAEAFFFFMLLHMLRVWATGSFRGRRIFNWWIGIAIFTLAMGENLFGLLARGDWESQFVAMHSDNMLFIQPFFFNLFSPANFTADLAIHIAVVPVAIFALILAHIVLVRQFGMHPPLTSETEKADDNEKVFE</sequence>
<evidence type="ECO:0000256" key="3">
    <source>
        <dbReference type="ARBA" id="ARBA00016116"/>
    </source>
</evidence>
<reference evidence="8" key="1">
    <citation type="submission" date="2021-01" db="EMBL/GenBank/DDBJ databases">
        <title>Lacisediminihabitans sp. nov. strain G11-30, isolated from Antarctic Soil.</title>
        <authorList>
            <person name="Li J."/>
        </authorList>
    </citation>
    <scope>NUCLEOTIDE SEQUENCE</scope>
    <source>
        <strain evidence="8">G11-30</strain>
    </source>
</reference>
<feature type="transmembrane region" description="Helical" evidence="6">
    <location>
        <begin position="96"/>
        <end position="117"/>
    </location>
</feature>
<name>A0A934SLC5_9MICO</name>
<dbReference type="GO" id="GO:0016020">
    <property type="term" value="C:membrane"/>
    <property type="evidence" value="ECO:0007669"/>
    <property type="project" value="InterPro"/>
</dbReference>
<dbReference type="EMBL" id="JAEPES010000005">
    <property type="protein sequence ID" value="MBK4348741.1"/>
    <property type="molecule type" value="Genomic_DNA"/>
</dbReference>
<evidence type="ECO:0000256" key="4">
    <source>
        <dbReference type="ARBA" id="ARBA00029351"/>
    </source>
</evidence>
<dbReference type="EC" id="7.1.1.8" evidence="2"/>
<evidence type="ECO:0000313" key="9">
    <source>
        <dbReference type="Proteomes" id="UP000636458"/>
    </source>
</evidence>
<dbReference type="InterPro" id="IPR005797">
    <property type="entry name" value="Cyt_b/b6_N"/>
</dbReference>
<dbReference type="SUPFAM" id="SSF81342">
    <property type="entry name" value="Transmembrane di-heme cytochromes"/>
    <property type="match status" value="1"/>
</dbReference>
<comment type="cofactor">
    <cofactor evidence="1">
        <name>heme</name>
        <dbReference type="ChEBI" id="CHEBI:30413"/>
    </cofactor>
</comment>
<keyword evidence="6" id="KW-0812">Transmembrane</keyword>
<dbReference type="PANTHER" id="PTHR19271">
    <property type="entry name" value="CYTOCHROME B"/>
    <property type="match status" value="1"/>
</dbReference>
<dbReference type="GO" id="GO:0022904">
    <property type="term" value="P:respiratory electron transport chain"/>
    <property type="evidence" value="ECO:0007669"/>
    <property type="project" value="InterPro"/>
</dbReference>
<dbReference type="PANTHER" id="PTHR19271:SF16">
    <property type="entry name" value="CYTOCHROME B"/>
    <property type="match status" value="1"/>
</dbReference>
<evidence type="ECO:0000259" key="7">
    <source>
        <dbReference type="PROSITE" id="PS51002"/>
    </source>
</evidence>
<dbReference type="InterPro" id="IPR016174">
    <property type="entry name" value="Di-haem_cyt_TM"/>
</dbReference>
<evidence type="ECO:0000256" key="2">
    <source>
        <dbReference type="ARBA" id="ARBA00012951"/>
    </source>
</evidence>
<comment type="caution">
    <text evidence="8">The sequence shown here is derived from an EMBL/GenBank/DDBJ whole genome shotgun (WGS) entry which is preliminary data.</text>
</comment>
<feature type="transmembrane region" description="Helical" evidence="6">
    <location>
        <begin position="129"/>
        <end position="149"/>
    </location>
</feature>
<dbReference type="Gene3D" id="1.20.810.10">
    <property type="entry name" value="Cytochrome Bc1 Complex, Chain C"/>
    <property type="match status" value="1"/>
</dbReference>
<dbReference type="Pfam" id="PF13631">
    <property type="entry name" value="Cytochrom_B_N_2"/>
    <property type="match status" value="1"/>
</dbReference>
<dbReference type="InterPro" id="IPR027387">
    <property type="entry name" value="Cytb/b6-like_sf"/>
</dbReference>
<keyword evidence="6" id="KW-0472">Membrane</keyword>
<dbReference type="Proteomes" id="UP000636458">
    <property type="component" value="Unassembled WGS sequence"/>
</dbReference>
<accession>A0A934SLC5</accession>
<feature type="transmembrane region" description="Helical" evidence="6">
    <location>
        <begin position="54"/>
        <end position="84"/>
    </location>
</feature>
<keyword evidence="6" id="KW-1133">Transmembrane helix</keyword>
<organism evidence="8 9">
    <name type="scientific">Lacisediminihabitans changchengi</name>
    <dbReference type="NCBI Taxonomy" id="2787634"/>
    <lineage>
        <taxon>Bacteria</taxon>
        <taxon>Bacillati</taxon>
        <taxon>Actinomycetota</taxon>
        <taxon>Actinomycetes</taxon>
        <taxon>Micrococcales</taxon>
        <taxon>Microbacteriaceae</taxon>
        <taxon>Lacisediminihabitans</taxon>
    </lineage>
</organism>
<keyword evidence="9" id="KW-1185">Reference proteome</keyword>
<feature type="transmembrane region" description="Helical" evidence="6">
    <location>
        <begin position="185"/>
        <end position="207"/>
    </location>
</feature>
<dbReference type="GO" id="GO:0016491">
    <property type="term" value="F:oxidoreductase activity"/>
    <property type="evidence" value="ECO:0007669"/>
    <property type="project" value="InterPro"/>
</dbReference>
<evidence type="ECO:0000313" key="8">
    <source>
        <dbReference type="EMBL" id="MBK4348741.1"/>
    </source>
</evidence>
<evidence type="ECO:0000256" key="6">
    <source>
        <dbReference type="SAM" id="Phobius"/>
    </source>
</evidence>